<dbReference type="Pfam" id="PF19778">
    <property type="entry name" value="RE_endonuc"/>
    <property type="match status" value="1"/>
</dbReference>
<dbReference type="InterPro" id="IPR045572">
    <property type="entry name" value="RE_endonuc_C"/>
</dbReference>
<dbReference type="PROSITE" id="PS51192">
    <property type="entry name" value="HELICASE_ATP_BIND_1"/>
    <property type="match status" value="1"/>
</dbReference>
<dbReference type="InterPro" id="IPR027417">
    <property type="entry name" value="P-loop_NTPase"/>
</dbReference>
<evidence type="ECO:0000313" key="2">
    <source>
        <dbReference type="EMBL" id="QSF42839.1"/>
    </source>
</evidence>
<dbReference type="Pfam" id="PF04851">
    <property type="entry name" value="ResIII"/>
    <property type="match status" value="1"/>
</dbReference>
<evidence type="ECO:0000259" key="1">
    <source>
        <dbReference type="PROSITE" id="PS51192"/>
    </source>
</evidence>
<keyword evidence="2" id="KW-0378">Hydrolase</keyword>
<proteinExistence type="predicted"/>
<keyword evidence="2" id="KW-0067">ATP-binding</keyword>
<dbReference type="Proteomes" id="UP000663452">
    <property type="component" value="Chromosome"/>
</dbReference>
<dbReference type="InterPro" id="IPR014001">
    <property type="entry name" value="Helicase_ATP-bd"/>
</dbReference>
<reference evidence="2 3" key="1">
    <citation type="submission" date="2021-02" db="EMBL/GenBank/DDBJ databases">
        <title>Paenibacillus tianjinensis sp. nov.</title>
        <authorList>
            <person name="Liu H."/>
        </authorList>
    </citation>
    <scope>NUCLEOTIDE SEQUENCE [LARGE SCALE GENOMIC DNA]</scope>
    <source>
        <strain evidence="2 3">TB2019</strain>
    </source>
</reference>
<organism evidence="2 3">
    <name type="scientific">Paenibacillus tianjinensis</name>
    <dbReference type="NCBI Taxonomy" id="2810347"/>
    <lineage>
        <taxon>Bacteria</taxon>
        <taxon>Bacillati</taxon>
        <taxon>Bacillota</taxon>
        <taxon>Bacilli</taxon>
        <taxon>Bacillales</taxon>
        <taxon>Paenibacillaceae</taxon>
        <taxon>Paenibacillus</taxon>
    </lineage>
</organism>
<dbReference type="GO" id="GO:0004386">
    <property type="term" value="F:helicase activity"/>
    <property type="evidence" value="ECO:0007669"/>
    <property type="project" value="UniProtKB-KW"/>
</dbReference>
<dbReference type="SUPFAM" id="SSF52540">
    <property type="entry name" value="P-loop containing nucleoside triphosphate hydrolases"/>
    <property type="match status" value="1"/>
</dbReference>
<keyword evidence="2" id="KW-0547">Nucleotide-binding</keyword>
<evidence type="ECO:0000313" key="3">
    <source>
        <dbReference type="Proteomes" id="UP000663452"/>
    </source>
</evidence>
<dbReference type="EMBL" id="CP070969">
    <property type="protein sequence ID" value="QSF42839.1"/>
    <property type="molecule type" value="Genomic_DNA"/>
</dbReference>
<dbReference type="Gene3D" id="3.40.50.300">
    <property type="entry name" value="P-loop containing nucleotide triphosphate hydrolases"/>
    <property type="match status" value="2"/>
</dbReference>
<sequence length="1017" mass="116953">MKIKFKHQQFQLDAVNSIVDVFQGQPNESSHFTLDKGRRQKSVEIGDLFQQTEGSESEYGFKNNPIKLIDQEVLNNIQSTQRKNGLKLSERLEGKYNVTVEMETGTGKTYTYIRTMFEIYKKYGWSKFIIVVPSIAIREGVLKTFQITEDHFMAEYGSKARYFVYNSKQLHHIEKFASDAGINVMIINSQAFAARGQDARRIYMELDDFSSRRPIDVIASTNPILIIDEPQSVEGQKTKESLKLFKPLFTLRYSATHREDYNKVYRLDALDAYNMKLVKKISVKGISVKGTSGTNSYVYLEGIDVSDKHAPVARLEYEKRTKTGLTKVSRKVLIGDDLYQLSENLEQYKGCKISEINGQNNSISFINGVTLYAGEVQGDVSELHFRRIQIRETLKSHFEKERVLFDKGIKVLSLFFIDEVAKYRQYDKEGNGKNGDYADIFEEEYNELLNEQLSLFVDDPYVQYLNAIHVKDTHKGYFSIDKKSSRFVDSKVSAKETDSDDADAYDLIMRDKERLLGLEEPTRFIFSHSALKEGWDNPNVFQICTLKHSDSTIKKRQEVGRGLRLCVNQNGDRIDSSIPGIDVHEINALTVVASESYEQFAKQLQSEIAATLSDRPRKADSGFFLEKVLVNARSEQLKIDERLANKLQNAFIRNGYTDDDYILTDIYFAALEEQTIKLPDELNAHQEQLIELVKTIYVEGKSDMTNDDRKNTVPNITVNSNFHKKEFKELWSRINKRSVYTVQFDSEELVRKSIMAIDMSLDVPSIRYSIKHGEMNEIESREQLKQGEAFVIRETDANYVHQSAASKIKYDLIGKLMDETKLTRKTIVAILKGIKQAKFMLFQKNPEEFILRASRLINEQKATTIIESITYDVINDTFDTDVFTKNTLKGQLGQNAIAVEKHIYDYVVTDSKIERAFAKELDTSNEVHIYAKLPRGFYIPTPVGDYNPDWAIVFKESGVKHIYFIAETKGSLDSMELREVEKAKIECARRHFAKLNSDQLKYDVVNSYEKLMEIVKG</sequence>
<gene>
    <name evidence="2" type="ORF">JRJ22_16175</name>
</gene>
<dbReference type="InterPro" id="IPR050742">
    <property type="entry name" value="Helicase_Restrict-Modif_Enz"/>
</dbReference>
<protein>
    <submittedName>
        <fullName evidence="2">DEAD/DEAH box helicase family protein</fullName>
    </submittedName>
</protein>
<dbReference type="PANTHER" id="PTHR47396">
    <property type="entry name" value="TYPE I RESTRICTION ENZYME ECOKI R PROTEIN"/>
    <property type="match status" value="1"/>
</dbReference>
<keyword evidence="3" id="KW-1185">Reference proteome</keyword>
<dbReference type="InterPro" id="IPR006935">
    <property type="entry name" value="Helicase/UvrB_N"/>
</dbReference>
<dbReference type="PANTHER" id="PTHR47396:SF1">
    <property type="entry name" value="ATP-DEPENDENT HELICASE IRC3-RELATED"/>
    <property type="match status" value="1"/>
</dbReference>
<accession>A0ABX7L854</accession>
<feature type="domain" description="Helicase ATP-binding" evidence="1">
    <location>
        <begin position="89"/>
        <end position="275"/>
    </location>
</feature>
<dbReference type="RefSeq" id="WP_206100516.1">
    <property type="nucleotide sequence ID" value="NZ_CP070969.1"/>
</dbReference>
<keyword evidence="2" id="KW-0347">Helicase</keyword>
<name>A0ABX7L854_9BACL</name>